<protein>
    <recommendedName>
        <fullName evidence="11">Peptidase M14 domain-containing protein</fullName>
    </recommendedName>
</protein>
<dbReference type="CDD" id="cd06242">
    <property type="entry name" value="M14-like"/>
    <property type="match status" value="1"/>
</dbReference>
<dbReference type="InterPro" id="IPR000834">
    <property type="entry name" value="Peptidase_M14"/>
</dbReference>
<dbReference type="GO" id="GO:0008270">
    <property type="term" value="F:zinc ion binding"/>
    <property type="evidence" value="ECO:0007669"/>
    <property type="project" value="InterPro"/>
</dbReference>
<keyword evidence="7" id="KW-0378">Hydrolase</keyword>
<dbReference type="Gene3D" id="3.40.630.10">
    <property type="entry name" value="Zn peptidases"/>
    <property type="match status" value="1"/>
</dbReference>
<comment type="similarity">
    <text evidence="3 10">Belongs to the peptidase M14 family.</text>
</comment>
<feature type="domain" description="Peptidase M14" evidence="11">
    <location>
        <begin position="38"/>
        <end position="314"/>
    </location>
</feature>
<keyword evidence="6" id="KW-0732">Signal</keyword>
<keyword evidence="9" id="KW-0325">Glycoprotein</keyword>
<dbReference type="KEGG" id="moc:BB934_02115"/>
<evidence type="ECO:0000256" key="2">
    <source>
        <dbReference type="ARBA" id="ARBA00004613"/>
    </source>
</evidence>
<dbReference type="GO" id="GO:0006508">
    <property type="term" value="P:proteolysis"/>
    <property type="evidence" value="ECO:0007669"/>
    <property type="project" value="UniProtKB-KW"/>
</dbReference>
<sequence length="519" mass="55841">MGQYDPQKAYKESDAVAARYPDPAVEYKTPAFTFGKADFTAHAEMMSFLTALDQRSNTMRLRIAGQSQEGRDIPALLLTASGGDAEFKDAARPTVLLIGQQHGDEPAGGEAMLALAQRLAEGDLAYLLEKINVVIVPRANPDGAEAFKRTTKSGIDVNRDHTLQRTPEGQALGVLFREYEPNVVFDAHEFSVAGRWVTAFGGLQRIDAMIQYATTANIPSDLTGLQEDTFRQPLTKALDAAGLMHDWYYTTDASGKSKTISMGGIGADTGRNVASLRNAVSFLMETRGVGMGRQHLKRRVHTHVVAIEAVLRSAADHAPEVVQRTDAFGKMIASIPAGSPFTILSAQTPEKRQITFVEPNTGADVVVDADWRSALTIAPELTRPRPAAYILPPSEAGIAQRLRDLGVEVIQTTAQASIPVETYKVVALKEEAKADVRGTDEGAGDILKGQYALEVTEADIPLGSYVVPLGQPLANLAGIVMEPESTVGYIANRLMAIPPSGVLPILRVRNSGDIAKLKT</sequence>
<proteinExistence type="inferred from homology"/>
<accession>A0A1B2EB23</accession>
<dbReference type="Pfam" id="PF00246">
    <property type="entry name" value="Peptidase_M14"/>
    <property type="match status" value="1"/>
</dbReference>
<dbReference type="SUPFAM" id="SSF53187">
    <property type="entry name" value="Zn-dependent exopeptidases"/>
    <property type="match status" value="1"/>
</dbReference>
<dbReference type="PANTHER" id="PTHR11705:SF83">
    <property type="entry name" value="INACTIVE METALLOCARBOXYPEPTIDASE ECM14"/>
    <property type="match status" value="1"/>
</dbReference>
<evidence type="ECO:0000256" key="7">
    <source>
        <dbReference type="ARBA" id="ARBA00022801"/>
    </source>
</evidence>
<evidence type="ECO:0000259" key="11">
    <source>
        <dbReference type="PROSITE" id="PS52035"/>
    </source>
</evidence>
<dbReference type="GO" id="GO:0005615">
    <property type="term" value="C:extracellular space"/>
    <property type="evidence" value="ECO:0007669"/>
    <property type="project" value="TreeGrafter"/>
</dbReference>
<evidence type="ECO:0000256" key="9">
    <source>
        <dbReference type="ARBA" id="ARBA00023180"/>
    </source>
</evidence>
<keyword evidence="8" id="KW-0843">Virulence</keyword>
<evidence type="ECO:0000256" key="6">
    <source>
        <dbReference type="ARBA" id="ARBA00022729"/>
    </source>
</evidence>
<comment type="cofactor">
    <cofactor evidence="1">
        <name>Zn(2+)</name>
        <dbReference type="ChEBI" id="CHEBI:29105"/>
    </cofactor>
</comment>
<evidence type="ECO:0000256" key="5">
    <source>
        <dbReference type="ARBA" id="ARBA00022670"/>
    </source>
</evidence>
<evidence type="ECO:0000256" key="1">
    <source>
        <dbReference type="ARBA" id="ARBA00001947"/>
    </source>
</evidence>
<evidence type="ECO:0000313" key="12">
    <source>
        <dbReference type="EMBL" id="ANY77161.1"/>
    </source>
</evidence>
<keyword evidence="5" id="KW-0645">Protease</keyword>
<evidence type="ECO:0000256" key="3">
    <source>
        <dbReference type="ARBA" id="ARBA00005988"/>
    </source>
</evidence>
<dbReference type="SMART" id="SM00631">
    <property type="entry name" value="Zn_pept"/>
    <property type="match status" value="1"/>
</dbReference>
<organism evidence="12">
    <name type="scientific">Microvirga ossetica</name>
    <dbReference type="NCBI Taxonomy" id="1882682"/>
    <lineage>
        <taxon>Bacteria</taxon>
        <taxon>Pseudomonadati</taxon>
        <taxon>Pseudomonadota</taxon>
        <taxon>Alphaproteobacteria</taxon>
        <taxon>Hyphomicrobiales</taxon>
        <taxon>Methylobacteriaceae</taxon>
        <taxon>Microvirga</taxon>
    </lineage>
</organism>
<dbReference type="EMBL" id="CP016616">
    <property type="protein sequence ID" value="ANY77161.1"/>
    <property type="molecule type" value="Genomic_DNA"/>
</dbReference>
<reference evidence="12" key="1">
    <citation type="submission" date="2016-07" db="EMBL/GenBank/DDBJ databases">
        <title>Microvirga ossetica sp. nov. a new species of rhizobia isolated from root nodules of the legume species Vicia alpestris Steven originated from North Ossetia region in the Caucasus.</title>
        <authorList>
            <person name="Safronova V.I."/>
            <person name="Kuznetsova I.G."/>
            <person name="Sazanova A.L."/>
            <person name="Belimov A."/>
            <person name="Andronov E."/>
            <person name="Osledkin Y.S."/>
            <person name="Onishchuk O.P."/>
            <person name="Kurchak O.N."/>
            <person name="Shaposhnikov A.I."/>
            <person name="Willems A."/>
            <person name="Tikhonovich I.A."/>
        </authorList>
    </citation>
    <scope>NUCLEOTIDE SEQUENCE [LARGE SCALE GENOMIC DNA]</scope>
    <source>
        <strain evidence="12">V5/3M</strain>
    </source>
</reference>
<evidence type="ECO:0000256" key="8">
    <source>
        <dbReference type="ARBA" id="ARBA00023026"/>
    </source>
</evidence>
<gene>
    <name evidence="12" type="ORF">BB934_02115</name>
</gene>
<evidence type="ECO:0000256" key="4">
    <source>
        <dbReference type="ARBA" id="ARBA00022525"/>
    </source>
</evidence>
<dbReference type="GO" id="GO:0004181">
    <property type="term" value="F:metallocarboxypeptidase activity"/>
    <property type="evidence" value="ECO:0007669"/>
    <property type="project" value="InterPro"/>
</dbReference>
<feature type="active site" description="Proton donor/acceptor" evidence="10">
    <location>
        <position position="285"/>
    </location>
</feature>
<dbReference type="AlphaFoldDB" id="A0A1B2EB23"/>
<dbReference type="PANTHER" id="PTHR11705">
    <property type="entry name" value="PROTEASE FAMILY M14 CARBOXYPEPTIDASE A,B"/>
    <property type="match status" value="1"/>
</dbReference>
<keyword evidence="4" id="KW-0964">Secreted</keyword>
<dbReference type="PROSITE" id="PS52035">
    <property type="entry name" value="PEPTIDASE_M14"/>
    <property type="match status" value="1"/>
</dbReference>
<evidence type="ECO:0000256" key="10">
    <source>
        <dbReference type="PROSITE-ProRule" id="PRU01379"/>
    </source>
</evidence>
<comment type="subcellular location">
    <subcellularLocation>
        <location evidence="2">Secreted</location>
    </subcellularLocation>
</comment>
<name>A0A1B2EB23_9HYPH</name>